<reference evidence="11" key="1">
    <citation type="journal article" date="2019" name="Int. J. Syst. Evol. Microbiol.">
        <title>The Global Catalogue of Microorganisms (GCM) 10K type strain sequencing project: providing services to taxonomists for standard genome sequencing and annotation.</title>
        <authorList>
            <consortium name="The Broad Institute Genomics Platform"/>
            <consortium name="The Broad Institute Genome Sequencing Center for Infectious Disease"/>
            <person name="Wu L."/>
            <person name="Ma J."/>
        </authorList>
    </citation>
    <scope>NUCLEOTIDE SEQUENCE [LARGE SCALE GENOMIC DNA]</scope>
    <source>
        <strain evidence="11">KCTC 42644</strain>
    </source>
</reference>
<dbReference type="RefSeq" id="WP_380863380.1">
    <property type="nucleotide sequence ID" value="NZ_JBHRXV010000011.1"/>
</dbReference>
<dbReference type="InterPro" id="IPR002477">
    <property type="entry name" value="Peptidoglycan-bd-like"/>
</dbReference>
<feature type="active site" description="Proton donor/acceptor" evidence="7">
    <location>
        <position position="309"/>
    </location>
</feature>
<evidence type="ECO:0000256" key="7">
    <source>
        <dbReference type="PROSITE-ProRule" id="PRU01373"/>
    </source>
</evidence>
<dbReference type="Proteomes" id="UP001595615">
    <property type="component" value="Unassembled WGS sequence"/>
</dbReference>
<proteinExistence type="inferred from homology"/>
<comment type="caution">
    <text evidence="10">The sequence shown here is derived from an EMBL/GenBank/DDBJ whole genome shotgun (WGS) entry which is preliminary data.</text>
</comment>
<evidence type="ECO:0000256" key="8">
    <source>
        <dbReference type="SAM" id="MobiDB-lite"/>
    </source>
</evidence>
<keyword evidence="6 7" id="KW-0961">Cell wall biogenesis/degradation</keyword>
<evidence type="ECO:0000313" key="10">
    <source>
        <dbReference type="EMBL" id="MFC3714187.1"/>
    </source>
</evidence>
<evidence type="ECO:0000256" key="5">
    <source>
        <dbReference type="ARBA" id="ARBA00022984"/>
    </source>
</evidence>
<organism evidence="10 11">
    <name type="scientific">Sphingoaurantiacus capsulatus</name>
    <dbReference type="NCBI Taxonomy" id="1771310"/>
    <lineage>
        <taxon>Bacteria</taxon>
        <taxon>Pseudomonadati</taxon>
        <taxon>Pseudomonadota</taxon>
        <taxon>Alphaproteobacteria</taxon>
        <taxon>Sphingomonadales</taxon>
        <taxon>Sphingosinicellaceae</taxon>
        <taxon>Sphingoaurantiacus</taxon>
    </lineage>
</organism>
<dbReference type="InterPro" id="IPR050979">
    <property type="entry name" value="LD-transpeptidase"/>
</dbReference>
<dbReference type="PROSITE" id="PS52029">
    <property type="entry name" value="LD_TPASE"/>
    <property type="match status" value="1"/>
</dbReference>
<dbReference type="InterPro" id="IPR038063">
    <property type="entry name" value="Transpep_catalytic_dom"/>
</dbReference>
<evidence type="ECO:0000313" key="11">
    <source>
        <dbReference type="Proteomes" id="UP001595615"/>
    </source>
</evidence>
<dbReference type="Gene3D" id="2.40.440.10">
    <property type="entry name" value="L,D-transpeptidase catalytic domain-like"/>
    <property type="match status" value="1"/>
</dbReference>
<dbReference type="Gene3D" id="1.10.101.10">
    <property type="entry name" value="PGBD-like superfamily/PGBD"/>
    <property type="match status" value="1"/>
</dbReference>
<feature type="domain" description="L,D-TPase catalytic" evidence="9">
    <location>
        <begin position="216"/>
        <end position="349"/>
    </location>
</feature>
<dbReference type="PANTHER" id="PTHR30582">
    <property type="entry name" value="L,D-TRANSPEPTIDASE"/>
    <property type="match status" value="1"/>
</dbReference>
<gene>
    <name evidence="10" type="ORF">ACFOMD_16570</name>
</gene>
<comment type="similarity">
    <text evidence="2">Belongs to the YkuD family.</text>
</comment>
<keyword evidence="11" id="KW-1185">Reference proteome</keyword>
<evidence type="ECO:0000256" key="4">
    <source>
        <dbReference type="ARBA" id="ARBA00022960"/>
    </source>
</evidence>
<dbReference type="EMBL" id="JBHRXV010000011">
    <property type="protein sequence ID" value="MFC3714187.1"/>
    <property type="molecule type" value="Genomic_DNA"/>
</dbReference>
<dbReference type="Pfam" id="PF03734">
    <property type="entry name" value="YkuD"/>
    <property type="match status" value="1"/>
</dbReference>
<feature type="compositionally biased region" description="Low complexity" evidence="8">
    <location>
        <begin position="22"/>
        <end position="35"/>
    </location>
</feature>
<feature type="compositionally biased region" description="Polar residues" evidence="8">
    <location>
        <begin position="1"/>
        <end position="14"/>
    </location>
</feature>
<keyword evidence="5 7" id="KW-0573">Peptidoglycan synthesis</keyword>
<accession>A0ABV7XGW2</accession>
<comment type="pathway">
    <text evidence="1 7">Cell wall biogenesis; peptidoglycan biosynthesis.</text>
</comment>
<dbReference type="Pfam" id="PF01471">
    <property type="entry name" value="PG_binding_1"/>
    <property type="match status" value="1"/>
</dbReference>
<dbReference type="SUPFAM" id="SSF141523">
    <property type="entry name" value="L,D-transpeptidase catalytic domain-like"/>
    <property type="match status" value="1"/>
</dbReference>
<evidence type="ECO:0000256" key="2">
    <source>
        <dbReference type="ARBA" id="ARBA00005992"/>
    </source>
</evidence>
<evidence type="ECO:0000256" key="3">
    <source>
        <dbReference type="ARBA" id="ARBA00022679"/>
    </source>
</evidence>
<evidence type="ECO:0000256" key="6">
    <source>
        <dbReference type="ARBA" id="ARBA00023316"/>
    </source>
</evidence>
<feature type="region of interest" description="Disordered" evidence="8">
    <location>
        <begin position="1"/>
        <end position="40"/>
    </location>
</feature>
<evidence type="ECO:0000256" key="1">
    <source>
        <dbReference type="ARBA" id="ARBA00004752"/>
    </source>
</evidence>
<protein>
    <submittedName>
        <fullName evidence="10">L,D-transpeptidase family protein</fullName>
    </submittedName>
</protein>
<keyword evidence="4 7" id="KW-0133">Cell shape</keyword>
<dbReference type="InterPro" id="IPR005490">
    <property type="entry name" value="LD_TPept_cat_dom"/>
</dbReference>
<dbReference type="CDD" id="cd16913">
    <property type="entry name" value="YkuD_like"/>
    <property type="match status" value="1"/>
</dbReference>
<dbReference type="InterPro" id="IPR036366">
    <property type="entry name" value="PGBDSf"/>
</dbReference>
<dbReference type="InterPro" id="IPR036365">
    <property type="entry name" value="PGBD-like_sf"/>
</dbReference>
<dbReference type="SUPFAM" id="SSF47090">
    <property type="entry name" value="PGBD-like"/>
    <property type="match status" value="1"/>
</dbReference>
<keyword evidence="3" id="KW-0808">Transferase</keyword>
<feature type="active site" description="Nucleophile" evidence="7">
    <location>
        <position position="325"/>
    </location>
</feature>
<sequence length="350" mass="37336">MANAQRTDTAQKNATAPKPSFTAATVNATTTPALTRGSSGPSVLRAQVMLDRAGFGPGVLDGGFGMLMEKALRAYQQANGLTVTGKLDAATWGALPREQHPPLVRTAISGEDAAGPFVAKIPTDMMEKAKLKALHYTSIEEALAEKFHTTPAFLKTLNPAADFSRPGTLIWVPNVRGQASIADGAQIGTASAAANPVTWEEMLNELSVQPNLPKAARVIVDKSDTSVRAVDKAGKTIAFFPATIGSEKDPLPIGKWTIKGRAYLPPFHYNPDLFWDADSKDEKTLLPAGPNSPVGVVWIDLSKKHYGIHGTPEPQNISRTESHGCIRLSNWDAARLATMVDPGTPAILQE</sequence>
<evidence type="ECO:0000259" key="9">
    <source>
        <dbReference type="PROSITE" id="PS52029"/>
    </source>
</evidence>
<dbReference type="PANTHER" id="PTHR30582:SF30">
    <property type="entry name" value="BLR4375 PROTEIN"/>
    <property type="match status" value="1"/>
</dbReference>
<name>A0ABV7XGW2_9SPHN</name>